<dbReference type="AlphaFoldDB" id="A0A4Y9QMB8"/>
<dbReference type="EMBL" id="SPSB01000004">
    <property type="protein sequence ID" value="TFV93337.1"/>
    <property type="molecule type" value="Genomic_DNA"/>
</dbReference>
<gene>
    <name evidence="2" type="ORF">E4S40_13865</name>
</gene>
<evidence type="ECO:0000259" key="1">
    <source>
        <dbReference type="PROSITE" id="PS51704"/>
    </source>
</evidence>
<dbReference type="PROSITE" id="PS51704">
    <property type="entry name" value="GP_PDE"/>
    <property type="match status" value="1"/>
</dbReference>
<dbReference type="SUPFAM" id="SSF51695">
    <property type="entry name" value="PLC-like phosphodiesterases"/>
    <property type="match status" value="1"/>
</dbReference>
<proteinExistence type="predicted"/>
<keyword evidence="3" id="KW-1185">Reference proteome</keyword>
<dbReference type="InterPro" id="IPR030395">
    <property type="entry name" value="GP_PDE_dom"/>
</dbReference>
<reference evidence="2 3" key="1">
    <citation type="submission" date="2019-03" db="EMBL/GenBank/DDBJ databases">
        <title>Algoriphagus sp. nov, a new strain isolated from root system soil of mangrove plant Kandelia.</title>
        <authorList>
            <person name="Yin Q."/>
            <person name="Wang K."/>
            <person name="Song Z."/>
        </authorList>
    </citation>
    <scope>NUCLEOTIDE SEQUENCE [LARGE SCALE GENOMIC DNA]</scope>
    <source>
        <strain evidence="2 3">XY-J91</strain>
    </source>
</reference>
<evidence type="ECO:0000313" key="2">
    <source>
        <dbReference type="EMBL" id="TFV93337.1"/>
    </source>
</evidence>
<dbReference type="Gene3D" id="3.20.20.190">
    <property type="entry name" value="Phosphatidylinositol (PI) phosphodiesterase"/>
    <property type="match status" value="1"/>
</dbReference>
<protein>
    <submittedName>
        <fullName evidence="2">Glycerophosphodiester phosphodiesterase</fullName>
    </submittedName>
</protein>
<comment type="caution">
    <text evidence="2">The sequence shown here is derived from an EMBL/GenBank/DDBJ whole genome shotgun (WGS) entry which is preliminary data.</text>
</comment>
<dbReference type="PANTHER" id="PTHR46211">
    <property type="entry name" value="GLYCEROPHOSPHORYL DIESTER PHOSPHODIESTERASE"/>
    <property type="match status" value="1"/>
</dbReference>
<dbReference type="CDD" id="cd08567">
    <property type="entry name" value="GDPD_SpGDE_like"/>
    <property type="match status" value="1"/>
</dbReference>
<dbReference type="InterPro" id="IPR017946">
    <property type="entry name" value="PLC-like_Pdiesterase_TIM-brl"/>
</dbReference>
<dbReference type="PANTHER" id="PTHR46211:SF14">
    <property type="entry name" value="GLYCEROPHOSPHODIESTER PHOSPHODIESTERASE"/>
    <property type="match status" value="1"/>
</dbReference>
<dbReference type="GO" id="GO:0006629">
    <property type="term" value="P:lipid metabolic process"/>
    <property type="evidence" value="ECO:0007669"/>
    <property type="project" value="InterPro"/>
</dbReference>
<dbReference type="OrthoDB" id="384721at2"/>
<sequence>MIIKLKLLKNILLGLLMVFPLSVFAQFSYDLQGHRGSRGLMPENTIPAMIKAMDLGVSTLEMDLAVTKDGQVILSHEPFMNPVICLTPDRQEIPIDDHSHNIYQMTYAEVLAYDCGSKVHPGFPQQVKFFTTKPLLRDVFEVAEKYAKDKGLPAPHYNIEIKSSPEGDGEYHPGVAEFSDLVVNLISESIGWERVNIQSFDFRVLKYIHEKYPEVPLAMLVENASRFQEDLNELGFVPEFYSPYFLALNKEIVESLHQKGMKVVPWTVNTKEQMERLLGLGVDGIITDYPNLAPKR</sequence>
<name>A0A4Y9QMB8_9BACT</name>
<dbReference type="Pfam" id="PF03009">
    <property type="entry name" value="GDPD"/>
    <property type="match status" value="1"/>
</dbReference>
<organism evidence="2 3">
    <name type="scientific">Algoriphagus kandeliae</name>
    <dbReference type="NCBI Taxonomy" id="2562278"/>
    <lineage>
        <taxon>Bacteria</taxon>
        <taxon>Pseudomonadati</taxon>
        <taxon>Bacteroidota</taxon>
        <taxon>Cytophagia</taxon>
        <taxon>Cytophagales</taxon>
        <taxon>Cyclobacteriaceae</taxon>
        <taxon>Algoriphagus</taxon>
    </lineage>
</organism>
<feature type="domain" description="GP-PDE" evidence="1">
    <location>
        <begin position="29"/>
        <end position="296"/>
    </location>
</feature>
<dbReference type="GO" id="GO:0008081">
    <property type="term" value="F:phosphoric diester hydrolase activity"/>
    <property type="evidence" value="ECO:0007669"/>
    <property type="project" value="InterPro"/>
</dbReference>
<dbReference type="Proteomes" id="UP000297647">
    <property type="component" value="Unassembled WGS sequence"/>
</dbReference>
<accession>A0A4Y9QMB8</accession>
<evidence type="ECO:0000313" key="3">
    <source>
        <dbReference type="Proteomes" id="UP000297647"/>
    </source>
</evidence>